<dbReference type="STRING" id="1227739.Hsw_3347"/>
<keyword evidence="2" id="KW-1185">Reference proteome</keyword>
<gene>
    <name evidence="1" type="ORF">Hsw_3347</name>
</gene>
<dbReference type="RefSeq" id="WP_044003043.1">
    <property type="nucleotide sequence ID" value="NZ_CP007145.1"/>
</dbReference>
<reference evidence="1 2" key="1">
    <citation type="submission" date="2014-01" db="EMBL/GenBank/DDBJ databases">
        <title>Complete genome sequence of ionizing-radiation resistance bacterium Hymenobacter swuensis DY53.</title>
        <authorList>
            <person name="Jung J.-H."/>
            <person name="Jeong S.-W."/>
            <person name="Joe M.-H."/>
            <person name="Cho y.-j."/>
            <person name="Kim M.-K."/>
            <person name="Lim S.-Y."/>
        </authorList>
    </citation>
    <scope>NUCLEOTIDE SEQUENCE [LARGE SCALE GENOMIC DNA]</scope>
    <source>
        <strain evidence="1 2">DY53</strain>
    </source>
</reference>
<proteinExistence type="predicted"/>
<name>W8F4L6_9BACT</name>
<dbReference type="EMBL" id="CP007145">
    <property type="protein sequence ID" value="AHJ98942.1"/>
    <property type="molecule type" value="Genomic_DNA"/>
</dbReference>
<sequence>MPSNPNEERQDSQRNRAKIQKEILRIVKRELRKPTVQELVEATGLSDKTVKAHLKHVKLGDGKPNPFQVLTPNVILSLYKKAVGYSQPAVKILTVSNGAGAGSSVEEVDYTEIFGPDVAAAKLWMQLVEGFTEKSETEHKVPPGGFTFNYVVPKDPEADGQ</sequence>
<protein>
    <submittedName>
        <fullName evidence="1">Uncharacterized protein</fullName>
    </submittedName>
</protein>
<evidence type="ECO:0000313" key="2">
    <source>
        <dbReference type="Proteomes" id="UP000019423"/>
    </source>
</evidence>
<evidence type="ECO:0000313" key="1">
    <source>
        <dbReference type="EMBL" id="AHJ98942.1"/>
    </source>
</evidence>
<dbReference type="Proteomes" id="UP000019423">
    <property type="component" value="Chromosome"/>
</dbReference>
<dbReference type="HOGENOM" id="CLU_1641459_0_0_10"/>
<dbReference type="PATRIC" id="fig|1227739.3.peg.3513"/>
<accession>W8F4L6</accession>
<dbReference type="OrthoDB" id="885094at2"/>
<organism evidence="1 2">
    <name type="scientific">Hymenobacter swuensis DY53</name>
    <dbReference type="NCBI Taxonomy" id="1227739"/>
    <lineage>
        <taxon>Bacteria</taxon>
        <taxon>Pseudomonadati</taxon>
        <taxon>Bacteroidota</taxon>
        <taxon>Cytophagia</taxon>
        <taxon>Cytophagales</taxon>
        <taxon>Hymenobacteraceae</taxon>
        <taxon>Hymenobacter</taxon>
    </lineage>
</organism>
<dbReference type="AlphaFoldDB" id="W8F4L6"/>
<dbReference type="KEGG" id="hsw:Hsw_3347"/>